<evidence type="ECO:0000313" key="6">
    <source>
        <dbReference type="Proteomes" id="UP000053240"/>
    </source>
</evidence>
<gene>
    <name evidence="5" type="ORF">RR48_02713</name>
</gene>
<dbReference type="GO" id="GO:0005634">
    <property type="term" value="C:nucleus"/>
    <property type="evidence" value="ECO:0007669"/>
    <property type="project" value="UniProtKB-SubCell"/>
</dbReference>
<dbReference type="CDD" id="cd01763">
    <property type="entry name" value="Ubl_SUMO_like"/>
    <property type="match status" value="1"/>
</dbReference>
<feature type="region of interest" description="Disordered" evidence="3">
    <location>
        <begin position="108"/>
        <end position="157"/>
    </location>
</feature>
<dbReference type="AlphaFoldDB" id="A0A0N1PGX8"/>
<dbReference type="InterPro" id="IPR052324">
    <property type="entry name" value="NFATC2-Int_DNA_Repair"/>
</dbReference>
<name>A0A0N1PGX8_PAPMA</name>
<dbReference type="InterPro" id="IPR022617">
    <property type="entry name" value="Rad60/SUMO-like_dom"/>
</dbReference>
<dbReference type="GO" id="GO:0045944">
    <property type="term" value="P:positive regulation of transcription by RNA polymerase II"/>
    <property type="evidence" value="ECO:0007669"/>
    <property type="project" value="TreeGrafter"/>
</dbReference>
<feature type="compositionally biased region" description="Polar residues" evidence="3">
    <location>
        <begin position="121"/>
        <end position="136"/>
    </location>
</feature>
<dbReference type="STRING" id="76193.A0A0N1PGX8"/>
<evidence type="ECO:0000256" key="1">
    <source>
        <dbReference type="ARBA" id="ARBA00004123"/>
    </source>
</evidence>
<evidence type="ECO:0000256" key="2">
    <source>
        <dbReference type="ARBA" id="ARBA00023242"/>
    </source>
</evidence>
<feature type="compositionally biased region" description="Basic residues" evidence="3">
    <location>
        <begin position="137"/>
        <end position="148"/>
    </location>
</feature>
<dbReference type="PANTHER" id="PTHR47187:SF1">
    <property type="entry name" value="NFATC2-INTERACTING PROTEIN"/>
    <property type="match status" value="1"/>
</dbReference>
<dbReference type="SUPFAM" id="SSF54236">
    <property type="entry name" value="Ubiquitin-like"/>
    <property type="match status" value="2"/>
</dbReference>
<protein>
    <submittedName>
        <fullName evidence="5">Uncharacterized protein CG4449</fullName>
    </submittedName>
</protein>
<dbReference type="OrthoDB" id="442921at2759"/>
<accession>A0A0N1PGX8</accession>
<proteinExistence type="predicted"/>
<sequence length="367" mass="42106">MMISSSDSEEDCYSNAALKLEKLKNAYKDDKLDNSSLLNESSDIEVVTEGKLNKQASNRFKNLTNEEEQDDLELEKILSYSTRRQTRSSTRRKHSDPIIKEIQDTSVNKKKTVTTRKRKQSLNNTTVVTPNRSTPNRGRKRGRGRGGRGRNSNMSNSIPIFSVGNTLEYEDPLEGQRLFSNANNSNNVILLDDSDVLDENEELSVKVYWRSSDYYPFKIRKFQKLTPIFKYFAQKENVSENNLLFMYNDRILKIDDTPDSIKYNIAKFIDGGVINRDVTKLVNDKTMDNYNKGIQIKFQCQNTKKPLEVMVQPNNKLSLAMIKCAEHLEVPLNKLKFVFDGDFITGTMTPEEMELEGGECIDVKIIS</sequence>
<dbReference type="Gene3D" id="3.10.20.90">
    <property type="entry name" value="Phosphatidylinositol 3-kinase Catalytic Subunit, Chain A, domain 1"/>
    <property type="match status" value="2"/>
</dbReference>
<evidence type="ECO:0000256" key="3">
    <source>
        <dbReference type="SAM" id="MobiDB-lite"/>
    </source>
</evidence>
<dbReference type="KEGG" id="pmac:106709471"/>
<comment type="subcellular location">
    <subcellularLocation>
        <location evidence="1">Nucleus</location>
    </subcellularLocation>
</comment>
<evidence type="ECO:0000313" key="5">
    <source>
        <dbReference type="EMBL" id="KPJ16302.1"/>
    </source>
</evidence>
<feature type="domain" description="Rad60/SUMO-like" evidence="4">
    <location>
        <begin position="294"/>
        <end position="365"/>
    </location>
</feature>
<dbReference type="InParanoid" id="A0A0N1PGX8"/>
<dbReference type="InterPro" id="IPR029071">
    <property type="entry name" value="Ubiquitin-like_domsf"/>
</dbReference>
<dbReference type="EMBL" id="KQ460280">
    <property type="protein sequence ID" value="KPJ16302.1"/>
    <property type="molecule type" value="Genomic_DNA"/>
</dbReference>
<dbReference type="PANTHER" id="PTHR47187">
    <property type="entry name" value="NFATC2-INTERACTING PROTEIN"/>
    <property type="match status" value="1"/>
</dbReference>
<organism evidence="5 6">
    <name type="scientific">Papilio machaon</name>
    <name type="common">Old World swallowtail butterfly</name>
    <dbReference type="NCBI Taxonomy" id="76193"/>
    <lineage>
        <taxon>Eukaryota</taxon>
        <taxon>Metazoa</taxon>
        <taxon>Ecdysozoa</taxon>
        <taxon>Arthropoda</taxon>
        <taxon>Hexapoda</taxon>
        <taxon>Insecta</taxon>
        <taxon>Pterygota</taxon>
        <taxon>Neoptera</taxon>
        <taxon>Endopterygota</taxon>
        <taxon>Lepidoptera</taxon>
        <taxon>Glossata</taxon>
        <taxon>Ditrysia</taxon>
        <taxon>Papilionoidea</taxon>
        <taxon>Papilionidae</taxon>
        <taxon>Papilioninae</taxon>
        <taxon>Papilio</taxon>
    </lineage>
</organism>
<dbReference type="Proteomes" id="UP000053240">
    <property type="component" value="Unassembled WGS sequence"/>
</dbReference>
<keyword evidence="6" id="KW-1185">Reference proteome</keyword>
<evidence type="ECO:0000259" key="4">
    <source>
        <dbReference type="Pfam" id="PF11976"/>
    </source>
</evidence>
<keyword evidence="2" id="KW-0539">Nucleus</keyword>
<reference evidence="5 6" key="1">
    <citation type="journal article" date="2015" name="Nat. Commun.">
        <title>Outbred genome sequencing and CRISPR/Cas9 gene editing in butterflies.</title>
        <authorList>
            <person name="Li X."/>
            <person name="Fan D."/>
            <person name="Zhang W."/>
            <person name="Liu G."/>
            <person name="Zhang L."/>
            <person name="Zhao L."/>
            <person name="Fang X."/>
            <person name="Chen L."/>
            <person name="Dong Y."/>
            <person name="Chen Y."/>
            <person name="Ding Y."/>
            <person name="Zhao R."/>
            <person name="Feng M."/>
            <person name="Zhu Y."/>
            <person name="Feng Y."/>
            <person name="Jiang X."/>
            <person name="Zhu D."/>
            <person name="Xiang H."/>
            <person name="Feng X."/>
            <person name="Li S."/>
            <person name="Wang J."/>
            <person name="Zhang G."/>
            <person name="Kronforst M.R."/>
            <person name="Wang W."/>
        </authorList>
    </citation>
    <scope>NUCLEOTIDE SEQUENCE [LARGE SCALE GENOMIC DNA]</scope>
    <source>
        <strain evidence="5">Ya'a_city_454_Pm</strain>
        <tissue evidence="5">Whole body</tissue>
    </source>
</reference>
<dbReference type="Pfam" id="PF11976">
    <property type="entry name" value="Rad60-SLD"/>
    <property type="match status" value="1"/>
</dbReference>
<feature type="compositionally biased region" description="Basic residues" evidence="3">
    <location>
        <begin position="108"/>
        <end position="120"/>
    </location>
</feature>